<dbReference type="Proteomes" id="UP000610594">
    <property type="component" value="Unassembled WGS sequence"/>
</dbReference>
<name>A0ABX0MWW2_9BURK</name>
<dbReference type="RefSeq" id="WP_222853154.1">
    <property type="nucleotide sequence ID" value="NZ_WHJF01000207.1"/>
</dbReference>
<protein>
    <submittedName>
        <fullName evidence="1">DUF1795 domain-containing protein</fullName>
    </submittedName>
</protein>
<evidence type="ECO:0000313" key="1">
    <source>
        <dbReference type="EMBL" id="NHZ66971.1"/>
    </source>
</evidence>
<dbReference type="Pfam" id="PF08786">
    <property type="entry name" value="DcrB"/>
    <property type="match status" value="1"/>
</dbReference>
<comment type="caution">
    <text evidence="1">The sequence shown here is derived from an EMBL/GenBank/DDBJ whole genome shotgun (WGS) entry which is preliminary data.</text>
</comment>
<proteinExistence type="predicted"/>
<dbReference type="EMBL" id="WHJF01000207">
    <property type="protein sequence ID" value="NHZ66971.1"/>
    <property type="molecule type" value="Genomic_DNA"/>
</dbReference>
<accession>A0ABX0MWW2</accession>
<sequence length="281" mass="31176">MKEPSSMPYHTNHATFELPAQLKDKTMHMFTLADEGPSAFSVVMSHADAQGDDSLVNFADRLVIELGNSLPDFRLLNRLERTLDETPAIELAYRWRSAGHMMHQRQVITMLPRTEAGEVKAMLVAATCLNPFTDEWNATFDDMLASVKLRHKNAPAVTELASSAPALASTVFALSERRRTLHAFANHDEACRKTDAREVEHDAWAFFDAAGTPLHANFIVPNTGTLWRKAGSYVLEKRPERGAPNLRAQLYQASVFVAGSADVRLSSIAEVQAMLKQPTES</sequence>
<keyword evidence="2" id="KW-1185">Reference proteome</keyword>
<evidence type="ECO:0000313" key="2">
    <source>
        <dbReference type="Proteomes" id="UP000610594"/>
    </source>
</evidence>
<dbReference type="InterPro" id="IPR014894">
    <property type="entry name" value="DcrB/EagT6"/>
</dbReference>
<gene>
    <name evidence="1" type="ORF">F1735_32685</name>
</gene>
<organism evidence="1 2">
    <name type="scientific">Massilia genomosp. 1</name>
    <dbReference type="NCBI Taxonomy" id="2609280"/>
    <lineage>
        <taxon>Bacteria</taxon>
        <taxon>Pseudomonadati</taxon>
        <taxon>Pseudomonadota</taxon>
        <taxon>Betaproteobacteria</taxon>
        <taxon>Burkholderiales</taxon>
        <taxon>Oxalobacteraceae</taxon>
        <taxon>Telluria group</taxon>
        <taxon>Massilia</taxon>
    </lineage>
</organism>
<dbReference type="Gene3D" id="3.40.1000.10">
    <property type="entry name" value="Mog1/PsbP, alpha/beta/alpha sandwich"/>
    <property type="match status" value="1"/>
</dbReference>
<dbReference type="InterPro" id="IPR016123">
    <property type="entry name" value="Mog1/PsbP_a/b/a-sand"/>
</dbReference>
<dbReference type="SUPFAM" id="SSF55724">
    <property type="entry name" value="Mog1p/PsbP-like"/>
    <property type="match status" value="1"/>
</dbReference>
<reference evidence="1 2" key="1">
    <citation type="submission" date="2019-10" db="EMBL/GenBank/DDBJ databases">
        <title>Taxonomy of Antarctic Massilia spp.: description of Massilia rubra sp. nov., Massilia aquatica sp. nov., Massilia mucilaginosa sp. nov., Massilia frigida sp. nov. isolated from streams, lakes and regoliths.</title>
        <authorList>
            <person name="Holochova P."/>
            <person name="Sedlacek I."/>
            <person name="Kralova S."/>
            <person name="Maslanova I."/>
            <person name="Busse H.-J."/>
            <person name="Stankova E."/>
            <person name="Vrbovska V."/>
            <person name="Kovarovic V."/>
            <person name="Bartak M."/>
            <person name="Svec P."/>
            <person name="Pantucek R."/>
        </authorList>
    </citation>
    <scope>NUCLEOTIDE SEQUENCE [LARGE SCALE GENOMIC DNA]</scope>
    <source>
        <strain evidence="1 2">CCM 8694</strain>
    </source>
</reference>